<evidence type="ECO:0000313" key="1">
    <source>
        <dbReference type="EMBL" id="CAG8522719.1"/>
    </source>
</evidence>
<dbReference type="Proteomes" id="UP000789396">
    <property type="component" value="Unassembled WGS sequence"/>
</dbReference>
<evidence type="ECO:0000313" key="2">
    <source>
        <dbReference type="Proteomes" id="UP000789396"/>
    </source>
</evidence>
<gene>
    <name evidence="1" type="ORF">RFULGI_LOCUS3429</name>
</gene>
<keyword evidence="2" id="KW-1185">Reference proteome</keyword>
<feature type="non-terminal residue" evidence="1">
    <location>
        <position position="81"/>
    </location>
</feature>
<protein>
    <submittedName>
        <fullName evidence="1">11617_t:CDS:1</fullName>
    </submittedName>
</protein>
<sequence length="81" mass="9532">MLDNIEGTMSSLNKLQRNEEAHFFIKSKYENLYQEFDFCIKNLHFAVTIEALKDNSYALKDNSEDVQNISKLLEEQREGIK</sequence>
<name>A0A9N9FAU5_9GLOM</name>
<accession>A0A9N9FAU5</accession>
<dbReference type="EMBL" id="CAJVPZ010002989">
    <property type="protein sequence ID" value="CAG8522719.1"/>
    <property type="molecule type" value="Genomic_DNA"/>
</dbReference>
<proteinExistence type="predicted"/>
<comment type="caution">
    <text evidence="1">The sequence shown here is derived from an EMBL/GenBank/DDBJ whole genome shotgun (WGS) entry which is preliminary data.</text>
</comment>
<reference evidence="1" key="1">
    <citation type="submission" date="2021-06" db="EMBL/GenBank/DDBJ databases">
        <authorList>
            <person name="Kallberg Y."/>
            <person name="Tangrot J."/>
            <person name="Rosling A."/>
        </authorList>
    </citation>
    <scope>NUCLEOTIDE SEQUENCE</scope>
    <source>
        <strain evidence="1">IN212</strain>
    </source>
</reference>
<dbReference type="OrthoDB" id="2484952at2759"/>
<organism evidence="1 2">
    <name type="scientific">Racocetra fulgida</name>
    <dbReference type="NCBI Taxonomy" id="60492"/>
    <lineage>
        <taxon>Eukaryota</taxon>
        <taxon>Fungi</taxon>
        <taxon>Fungi incertae sedis</taxon>
        <taxon>Mucoromycota</taxon>
        <taxon>Glomeromycotina</taxon>
        <taxon>Glomeromycetes</taxon>
        <taxon>Diversisporales</taxon>
        <taxon>Gigasporaceae</taxon>
        <taxon>Racocetra</taxon>
    </lineage>
</organism>
<dbReference type="AlphaFoldDB" id="A0A9N9FAU5"/>